<evidence type="ECO:0000256" key="1">
    <source>
        <dbReference type="ARBA" id="ARBA00004323"/>
    </source>
</evidence>
<dbReference type="GO" id="GO:0016051">
    <property type="term" value="P:carbohydrate biosynthetic process"/>
    <property type="evidence" value="ECO:0007669"/>
    <property type="project" value="InterPro"/>
</dbReference>
<dbReference type="InterPro" id="IPR018011">
    <property type="entry name" value="Carb_sulfotrans_8-10"/>
</dbReference>
<dbReference type="AlphaFoldDB" id="A0A7S3V1E3"/>
<keyword evidence="3" id="KW-0808">Transferase</keyword>
<proteinExistence type="inferred from homology"/>
<accession>A0A7S3V1E3</accession>
<keyword evidence="4" id="KW-0812">Transmembrane</keyword>
<dbReference type="GO" id="GO:0000139">
    <property type="term" value="C:Golgi membrane"/>
    <property type="evidence" value="ECO:0007669"/>
    <property type="project" value="UniProtKB-SubCell"/>
</dbReference>
<dbReference type="InterPro" id="IPR005331">
    <property type="entry name" value="Sulfotransferase"/>
</dbReference>
<dbReference type="PANTHER" id="PTHR12137">
    <property type="entry name" value="CARBOHYDRATE SULFOTRANSFERASE"/>
    <property type="match status" value="1"/>
</dbReference>
<dbReference type="GO" id="GO:0008146">
    <property type="term" value="F:sulfotransferase activity"/>
    <property type="evidence" value="ECO:0007669"/>
    <property type="project" value="InterPro"/>
</dbReference>
<dbReference type="Pfam" id="PF03567">
    <property type="entry name" value="Sulfotransfer_2"/>
    <property type="match status" value="1"/>
</dbReference>
<keyword evidence="6" id="KW-0333">Golgi apparatus</keyword>
<evidence type="ECO:0000256" key="7">
    <source>
        <dbReference type="ARBA" id="ARBA00023136"/>
    </source>
</evidence>
<comment type="similarity">
    <text evidence="2">Belongs to the sulfotransferase 2 family.</text>
</comment>
<evidence type="ECO:0000256" key="4">
    <source>
        <dbReference type="ARBA" id="ARBA00022692"/>
    </source>
</evidence>
<evidence type="ECO:0008006" key="10">
    <source>
        <dbReference type="Google" id="ProtNLM"/>
    </source>
</evidence>
<keyword evidence="8" id="KW-0325">Glycoprotein</keyword>
<keyword evidence="5" id="KW-1133">Transmembrane helix</keyword>
<evidence type="ECO:0000256" key="3">
    <source>
        <dbReference type="ARBA" id="ARBA00022679"/>
    </source>
</evidence>
<gene>
    <name evidence="9" type="ORF">ASTO00021_LOCUS15520</name>
</gene>
<keyword evidence="7" id="KW-0472">Membrane</keyword>
<evidence type="ECO:0000256" key="5">
    <source>
        <dbReference type="ARBA" id="ARBA00022989"/>
    </source>
</evidence>
<sequence>MGHSGSDWNLKTLLKYSFGILWIVVIILRSKAAVGIIDFTRSTSAYSSTAAPDSFYFKGEYTDVSRSTYDESCLQQDALLRTGDTSSPFVGERLNSYVECSARHFKSLVLSSSAPTAAHYLRSPKCMYHRTHGFTTNETKTLGTGRRIRCYKNYTDSEFRREHGGGLIISETHKLIYIPNMKVASQMFKDVLEARFNAVKINQHELQKVLDKNNHSFSEYLVFTFVRDPLTHFISAYAELDKQKTKKAKRMNHTWGFLTIPRNISSEPARSIRLINDVRNGTFWGFSASHMYSQFWKISRCLSTQYFPLLPKFIGKIETVDKDWKQIENYLQVPHIPLKPKHYYSHPAKKHAKQIPLASSSENSKFTRLIKEICRFYRVDYDCFDYPLPAIC</sequence>
<comment type="subcellular location">
    <subcellularLocation>
        <location evidence="1">Golgi apparatus membrane</location>
        <topology evidence="1">Single-pass type II membrane protein</topology>
    </subcellularLocation>
</comment>
<dbReference type="PANTHER" id="PTHR12137:SF54">
    <property type="entry name" value="CARBOHYDRATE SULFOTRANSFERASE"/>
    <property type="match status" value="1"/>
</dbReference>
<reference evidence="9" key="1">
    <citation type="submission" date="2021-01" db="EMBL/GenBank/DDBJ databases">
        <authorList>
            <person name="Corre E."/>
            <person name="Pelletier E."/>
            <person name="Niang G."/>
            <person name="Scheremetjew M."/>
            <person name="Finn R."/>
            <person name="Kale V."/>
            <person name="Holt S."/>
            <person name="Cochrane G."/>
            <person name="Meng A."/>
            <person name="Brown T."/>
            <person name="Cohen L."/>
        </authorList>
    </citation>
    <scope>NUCLEOTIDE SEQUENCE</scope>
    <source>
        <strain evidence="9">GSBS06</strain>
    </source>
</reference>
<name>A0A7S3V1E3_9STRA</name>
<protein>
    <recommendedName>
        <fullName evidence="10">Sulfotransferase domain-containing protein</fullName>
    </recommendedName>
</protein>
<evidence type="ECO:0000256" key="6">
    <source>
        <dbReference type="ARBA" id="ARBA00023034"/>
    </source>
</evidence>
<dbReference type="EMBL" id="HBIN01020312">
    <property type="protein sequence ID" value="CAE0445504.1"/>
    <property type="molecule type" value="Transcribed_RNA"/>
</dbReference>
<organism evidence="9">
    <name type="scientific">Aplanochytrium stocchinoi</name>
    <dbReference type="NCBI Taxonomy" id="215587"/>
    <lineage>
        <taxon>Eukaryota</taxon>
        <taxon>Sar</taxon>
        <taxon>Stramenopiles</taxon>
        <taxon>Bigyra</taxon>
        <taxon>Labyrinthulomycetes</taxon>
        <taxon>Thraustochytrida</taxon>
        <taxon>Thraustochytriidae</taxon>
        <taxon>Aplanochytrium</taxon>
    </lineage>
</organism>
<evidence type="ECO:0000256" key="8">
    <source>
        <dbReference type="ARBA" id="ARBA00023180"/>
    </source>
</evidence>
<evidence type="ECO:0000256" key="2">
    <source>
        <dbReference type="ARBA" id="ARBA00006339"/>
    </source>
</evidence>
<evidence type="ECO:0000313" key="9">
    <source>
        <dbReference type="EMBL" id="CAE0445504.1"/>
    </source>
</evidence>